<keyword evidence="3" id="KW-0012">Acyltransferase</keyword>
<dbReference type="Pfam" id="PF00195">
    <property type="entry name" value="Chal_sti_synt_N"/>
    <property type="match status" value="1"/>
</dbReference>
<comment type="similarity">
    <text evidence="1 3">Belongs to the thiolase-like superfamily. Chalcone/stilbene synthases family.</text>
</comment>
<dbReference type="AlphaFoldDB" id="A0A9W9RBM7"/>
<evidence type="ECO:0000313" key="6">
    <source>
        <dbReference type="EMBL" id="KAJ5357212.1"/>
    </source>
</evidence>
<evidence type="ECO:0000256" key="1">
    <source>
        <dbReference type="ARBA" id="ARBA00005531"/>
    </source>
</evidence>
<evidence type="ECO:0000256" key="3">
    <source>
        <dbReference type="RuleBase" id="RU003633"/>
    </source>
</evidence>
<reference evidence="6" key="2">
    <citation type="journal article" date="2023" name="IMA Fungus">
        <title>Comparative genomic study of the Penicillium genus elucidates a diverse pangenome and 15 lateral gene transfer events.</title>
        <authorList>
            <person name="Petersen C."/>
            <person name="Sorensen T."/>
            <person name="Nielsen M.R."/>
            <person name="Sondergaard T.E."/>
            <person name="Sorensen J.L."/>
            <person name="Fitzpatrick D.A."/>
            <person name="Frisvad J.C."/>
            <person name="Nielsen K.L."/>
        </authorList>
    </citation>
    <scope>NUCLEOTIDE SEQUENCE</scope>
    <source>
        <strain evidence="6">IBT 35675</strain>
    </source>
</reference>
<dbReference type="PIRSF" id="PIRSF000451">
    <property type="entry name" value="PKS_III"/>
    <property type="match status" value="1"/>
</dbReference>
<evidence type="ECO:0000259" key="4">
    <source>
        <dbReference type="Pfam" id="PF00195"/>
    </source>
</evidence>
<dbReference type="InterPro" id="IPR016039">
    <property type="entry name" value="Thiolase-like"/>
</dbReference>
<feature type="domain" description="Chalcone/stilbene synthase N-terminal" evidence="4">
    <location>
        <begin position="73"/>
        <end position="221"/>
    </location>
</feature>
<feature type="domain" description="Chalcone/stilbene synthase C-terminal" evidence="5">
    <location>
        <begin position="295"/>
        <end position="377"/>
    </location>
</feature>
<organism evidence="6 7">
    <name type="scientific">Penicillium brevicompactum</name>
    <dbReference type="NCBI Taxonomy" id="5074"/>
    <lineage>
        <taxon>Eukaryota</taxon>
        <taxon>Fungi</taxon>
        <taxon>Dikarya</taxon>
        <taxon>Ascomycota</taxon>
        <taxon>Pezizomycotina</taxon>
        <taxon>Eurotiomycetes</taxon>
        <taxon>Eurotiomycetidae</taxon>
        <taxon>Eurotiales</taxon>
        <taxon>Aspergillaceae</taxon>
        <taxon>Penicillium</taxon>
    </lineage>
</organism>
<dbReference type="GO" id="GO:0030639">
    <property type="term" value="P:polyketide biosynthetic process"/>
    <property type="evidence" value="ECO:0007669"/>
    <property type="project" value="TreeGrafter"/>
</dbReference>
<dbReference type="Pfam" id="PF02797">
    <property type="entry name" value="Chal_sti_synt_C"/>
    <property type="match status" value="1"/>
</dbReference>
<reference evidence="6" key="1">
    <citation type="submission" date="2022-12" db="EMBL/GenBank/DDBJ databases">
        <authorList>
            <person name="Petersen C."/>
        </authorList>
    </citation>
    <scope>NUCLEOTIDE SEQUENCE</scope>
    <source>
        <strain evidence="6">IBT 35675</strain>
    </source>
</reference>
<dbReference type="EMBL" id="JAPZBR010000003">
    <property type="protein sequence ID" value="KAJ5357212.1"/>
    <property type="molecule type" value="Genomic_DNA"/>
</dbReference>
<name>A0A9W9RBM7_PENBR</name>
<evidence type="ECO:0000256" key="2">
    <source>
        <dbReference type="ARBA" id="ARBA00022679"/>
    </source>
</evidence>
<gene>
    <name evidence="6" type="ORF">N7541_004370</name>
</gene>
<sequence length="383" mass="41531">MAVGSPAPGLYITGLGSQYPPYLLAPHDLENFAARYYDLTKPGIKKLLQLNRSTSIETRSAIRQYDTGFATDSKAPSIADIDNFFREAGVDLAVQACKKALGEANMAPEQITHTIGVTCTNQGNPGYDLVVARELDLPLSVDRTLLHGVGCAGGLSLLRAAAQLAGGASVRRKPARILAFACELCTPNVRYYLSLAEQYGNSEKANIAGALFSDAAAAFVLCNEYAVAQDQQSIPQLELLEWGCDVIPDTVDRMSFYADYTTLAIGPMFNKLLLSYEERLQPQGQPSKEVPRSLEIGDFDWALHPGGKAIIDGASEGLQLSEEQLQTTREIYRTRGNSSSASVLIVLDQIRSQSNRQHIVATSFGPGLTIEMALLRKCQVNHS</sequence>
<dbReference type="Proteomes" id="UP001148299">
    <property type="component" value="Unassembled WGS sequence"/>
</dbReference>
<dbReference type="GO" id="GO:0016747">
    <property type="term" value="F:acyltransferase activity, transferring groups other than amino-acyl groups"/>
    <property type="evidence" value="ECO:0007669"/>
    <property type="project" value="InterPro"/>
</dbReference>
<dbReference type="InterPro" id="IPR011141">
    <property type="entry name" value="Polyketide_synthase_type-III"/>
</dbReference>
<evidence type="ECO:0000313" key="7">
    <source>
        <dbReference type="Proteomes" id="UP001148299"/>
    </source>
</evidence>
<dbReference type="PANTHER" id="PTHR11877:SF46">
    <property type="entry name" value="TYPE III POLYKETIDE SYNTHASE A"/>
    <property type="match status" value="1"/>
</dbReference>
<dbReference type="PANTHER" id="PTHR11877">
    <property type="entry name" value="HYDROXYMETHYLGLUTARYL-COA SYNTHASE"/>
    <property type="match status" value="1"/>
</dbReference>
<proteinExistence type="inferred from homology"/>
<dbReference type="InterPro" id="IPR001099">
    <property type="entry name" value="Chalcone/stilbene_synt_N"/>
</dbReference>
<accession>A0A9W9RBM7</accession>
<comment type="caution">
    <text evidence="6">The sequence shown here is derived from an EMBL/GenBank/DDBJ whole genome shotgun (WGS) entry which is preliminary data.</text>
</comment>
<protein>
    <submittedName>
        <fullName evidence="6">Uncharacterized protein</fullName>
    </submittedName>
</protein>
<keyword evidence="7" id="KW-1185">Reference proteome</keyword>
<dbReference type="InterPro" id="IPR012328">
    <property type="entry name" value="Chalcone/stilbene_synt_C"/>
</dbReference>
<dbReference type="SUPFAM" id="SSF53901">
    <property type="entry name" value="Thiolase-like"/>
    <property type="match status" value="2"/>
</dbReference>
<evidence type="ECO:0000259" key="5">
    <source>
        <dbReference type="Pfam" id="PF02797"/>
    </source>
</evidence>
<keyword evidence="2 3" id="KW-0808">Transferase</keyword>
<dbReference type="Gene3D" id="3.40.47.10">
    <property type="match status" value="2"/>
</dbReference>